<sequence length="473" mass="54594">MAYKFLLNFKLTLLIILIGKENIAYKIPSVEIEIFKERGFKISIPDDPGIQRIFFMMIADESCPALMDYITQATNDSWSSTQHISLQNNDKLQVSVLVQYNDHIYEKSETLVVLNTRLLNVQQSSTRNIITKNINRNNGSECQLYLSSDQRLSKQCKPTSSIVNSGSTSQGICQGALLFEDNFSEAQLNTSVWMYDIRQRMYHVEEELVAFEDSPQISYLREGHLHIVPTVASEVTEGAYQLGDRCTAIESRQLECSISKGSFHKIKPPVYSAQLHTRESFNFKYGKIVVRAKLPKGDWLFPYMMLQPVSTHAETHYANQLRIAYARGNDYLRNTQNDDISGHRLYGGIIVWHDERAVQILKNRLSTKHYGDDFHNYTMIWRRDKLTLLVDNDIYGEIKDGLQFFNEKCFIIFGVTVGGFLNFDDSILMNDVKPYKNKHPRAAFSFWHNRNTWASTWGKDSAMIIDYVRVYAD</sequence>
<proteinExistence type="inferred from homology"/>
<dbReference type="GeneID" id="111593522"/>
<feature type="chain" id="PRO_5027079866" evidence="4">
    <location>
        <begin position="25"/>
        <end position="473"/>
    </location>
</feature>
<dbReference type="AlphaFoldDB" id="A0A6J1LCK4"/>
<dbReference type="GO" id="GO:0030246">
    <property type="term" value="F:carbohydrate binding"/>
    <property type="evidence" value="ECO:0007669"/>
    <property type="project" value="InterPro"/>
</dbReference>
<evidence type="ECO:0000313" key="8">
    <source>
        <dbReference type="RefSeq" id="XP_023162082.1"/>
    </source>
</evidence>
<dbReference type="PROSITE" id="PS51969">
    <property type="entry name" value="CBM39"/>
    <property type="match status" value="1"/>
</dbReference>
<dbReference type="CTD" id="40033"/>
<gene>
    <name evidence="8" type="primary">LOC111593522</name>
</gene>
<evidence type="ECO:0000259" key="5">
    <source>
        <dbReference type="PROSITE" id="PS51762"/>
    </source>
</evidence>
<dbReference type="PANTHER" id="PTHR10963">
    <property type="entry name" value="GLYCOSYL HYDROLASE-RELATED"/>
    <property type="match status" value="1"/>
</dbReference>
<evidence type="ECO:0000256" key="3">
    <source>
        <dbReference type="ARBA" id="ARBA00022859"/>
    </source>
</evidence>
<dbReference type="InterPro" id="IPR043030">
    <property type="entry name" value="BGBP_N_sf"/>
</dbReference>
<reference evidence="8" key="1">
    <citation type="submission" date="2025-08" db="UniProtKB">
        <authorList>
            <consortium name="RefSeq"/>
        </authorList>
    </citation>
    <scope>IDENTIFICATION</scope>
    <source>
        <strain evidence="8">15085-1641.00</strain>
        <tissue evidence="8">Whole body</tissue>
    </source>
</reference>
<evidence type="ECO:0000259" key="6">
    <source>
        <dbReference type="PROSITE" id="PS51969"/>
    </source>
</evidence>
<dbReference type="InterPro" id="IPR050546">
    <property type="entry name" value="Glycosyl_Hydrlase_16"/>
</dbReference>
<keyword evidence="2" id="KW-0399">Innate immunity</keyword>
<evidence type="ECO:0000256" key="1">
    <source>
        <dbReference type="ARBA" id="ARBA00008781"/>
    </source>
</evidence>
<dbReference type="RefSeq" id="XP_023162082.1">
    <property type="nucleotide sequence ID" value="XM_023306314.2"/>
</dbReference>
<dbReference type="GO" id="GO:0005975">
    <property type="term" value="P:carbohydrate metabolic process"/>
    <property type="evidence" value="ECO:0007669"/>
    <property type="project" value="InterPro"/>
</dbReference>
<comment type="similarity">
    <text evidence="1">Belongs to the insect beta-1,3-glucan binding protein family.</text>
</comment>
<protein>
    <submittedName>
        <fullName evidence="8">Gram-negative bacteria-binding protein 2 isoform X1</fullName>
    </submittedName>
</protein>
<dbReference type="OMA" id="DTWAPTW"/>
<feature type="signal peptide" evidence="4">
    <location>
        <begin position="1"/>
        <end position="24"/>
    </location>
</feature>
<dbReference type="InterPro" id="IPR031756">
    <property type="entry name" value="BGBP_N"/>
</dbReference>
<dbReference type="GO" id="GO:0045087">
    <property type="term" value="P:innate immune response"/>
    <property type="evidence" value="ECO:0007669"/>
    <property type="project" value="UniProtKB-KW"/>
</dbReference>
<dbReference type="Pfam" id="PF15886">
    <property type="entry name" value="CBM39"/>
    <property type="match status" value="1"/>
</dbReference>
<dbReference type="SUPFAM" id="SSF49899">
    <property type="entry name" value="Concanavalin A-like lectins/glucanases"/>
    <property type="match status" value="1"/>
</dbReference>
<dbReference type="KEGG" id="dhe:111593522"/>
<dbReference type="PANTHER" id="PTHR10963:SF60">
    <property type="entry name" value="GRAM-NEGATIVE BACTERIA-BINDING PROTEIN 1-RELATED"/>
    <property type="match status" value="1"/>
</dbReference>
<evidence type="ECO:0000256" key="4">
    <source>
        <dbReference type="SAM" id="SignalP"/>
    </source>
</evidence>
<evidence type="ECO:0000256" key="2">
    <source>
        <dbReference type="ARBA" id="ARBA00022588"/>
    </source>
</evidence>
<dbReference type="OrthoDB" id="4781at2759"/>
<dbReference type="GO" id="GO:0004553">
    <property type="term" value="F:hydrolase activity, hydrolyzing O-glycosyl compounds"/>
    <property type="evidence" value="ECO:0007669"/>
    <property type="project" value="InterPro"/>
</dbReference>
<evidence type="ECO:0000313" key="7">
    <source>
        <dbReference type="Proteomes" id="UP000504633"/>
    </source>
</evidence>
<accession>A0A6J1LCK4</accession>
<name>A0A6J1LCK4_DROHY</name>
<feature type="domain" description="GH16" evidence="5">
    <location>
        <begin position="152"/>
        <end position="473"/>
    </location>
</feature>
<dbReference type="Gene3D" id="2.60.40.2140">
    <property type="entry name" value="Beta-1,3-glucan-recognition protein, N-terminal domain"/>
    <property type="match status" value="1"/>
</dbReference>
<keyword evidence="7" id="KW-1185">Reference proteome</keyword>
<dbReference type="InterPro" id="IPR000757">
    <property type="entry name" value="Beta-glucanase-like"/>
</dbReference>
<dbReference type="InterPro" id="IPR013320">
    <property type="entry name" value="ConA-like_dom_sf"/>
</dbReference>
<feature type="domain" description="CBM39" evidence="6">
    <location>
        <begin position="25"/>
        <end position="119"/>
    </location>
</feature>
<organism evidence="7 8">
    <name type="scientific">Drosophila hydei</name>
    <name type="common">Fruit fly</name>
    <dbReference type="NCBI Taxonomy" id="7224"/>
    <lineage>
        <taxon>Eukaryota</taxon>
        <taxon>Metazoa</taxon>
        <taxon>Ecdysozoa</taxon>
        <taxon>Arthropoda</taxon>
        <taxon>Hexapoda</taxon>
        <taxon>Insecta</taxon>
        <taxon>Pterygota</taxon>
        <taxon>Neoptera</taxon>
        <taxon>Endopterygota</taxon>
        <taxon>Diptera</taxon>
        <taxon>Brachycera</taxon>
        <taxon>Muscomorpha</taxon>
        <taxon>Ephydroidea</taxon>
        <taxon>Drosophilidae</taxon>
        <taxon>Drosophila</taxon>
    </lineage>
</organism>
<dbReference type="Proteomes" id="UP000504633">
    <property type="component" value="Unplaced"/>
</dbReference>
<dbReference type="Gene3D" id="2.60.120.200">
    <property type="match status" value="1"/>
</dbReference>
<keyword evidence="4" id="KW-0732">Signal</keyword>
<keyword evidence="3" id="KW-0391">Immunity</keyword>
<dbReference type="PROSITE" id="PS51762">
    <property type="entry name" value="GH16_2"/>
    <property type="match status" value="1"/>
</dbReference>